<proteinExistence type="predicted"/>
<reference evidence="2" key="1">
    <citation type="submission" date="2021-06" db="EMBL/GenBank/DDBJ databases">
        <authorList>
            <consortium name="Wellcome Sanger Institute Data Sharing"/>
        </authorList>
    </citation>
    <scope>NUCLEOTIDE SEQUENCE [LARGE SCALE GENOMIC DNA]</scope>
</reference>
<keyword evidence="3" id="KW-1185">Reference proteome</keyword>
<dbReference type="InterPro" id="IPR058210">
    <property type="entry name" value="SACS/Nov_dom"/>
</dbReference>
<dbReference type="GeneTree" id="ENSGT00940000164866"/>
<reference evidence="2" key="3">
    <citation type="submission" date="2025-09" db="UniProtKB">
        <authorList>
            <consortium name="Ensembl"/>
        </authorList>
    </citation>
    <scope>IDENTIFICATION</scope>
</reference>
<dbReference type="Gene3D" id="1.10.287.110">
    <property type="entry name" value="DnaJ domain"/>
    <property type="match status" value="1"/>
</dbReference>
<protein>
    <submittedName>
        <fullName evidence="2">Sacsin-like</fullName>
    </submittedName>
</protein>
<dbReference type="Gene3D" id="1.20.120.330">
    <property type="entry name" value="Nucleotidyltransferases domain 2"/>
    <property type="match status" value="1"/>
</dbReference>
<dbReference type="Proteomes" id="UP000694620">
    <property type="component" value="Chromosome 9"/>
</dbReference>
<dbReference type="SMART" id="SM00748">
    <property type="entry name" value="HEPN"/>
    <property type="match status" value="1"/>
</dbReference>
<gene>
    <name evidence="2" type="primary">sacs2</name>
</gene>
<name>A0A8C4XGI9_ERPCA</name>
<accession>A0A8C4XGI9</accession>
<dbReference type="PANTHER" id="PTHR46919:SF2">
    <property type="entry name" value="SACSIN"/>
    <property type="match status" value="1"/>
</dbReference>
<reference evidence="2" key="2">
    <citation type="submission" date="2025-08" db="UniProtKB">
        <authorList>
            <consortium name="Ensembl"/>
        </authorList>
    </citation>
    <scope>IDENTIFICATION</scope>
</reference>
<dbReference type="PROSITE" id="PS50910">
    <property type="entry name" value="HEPN"/>
    <property type="match status" value="1"/>
</dbReference>
<evidence type="ECO:0000313" key="2">
    <source>
        <dbReference type="Ensembl" id="ENSECRP00000029202.1"/>
    </source>
</evidence>
<evidence type="ECO:0000259" key="1">
    <source>
        <dbReference type="PROSITE" id="PS50910"/>
    </source>
</evidence>
<dbReference type="InterPro" id="IPR036890">
    <property type="entry name" value="HATPase_C_sf"/>
</dbReference>
<organism evidence="2 3">
    <name type="scientific">Erpetoichthys calabaricus</name>
    <name type="common">Rope fish</name>
    <name type="synonym">Calamoichthys calabaricus</name>
    <dbReference type="NCBI Taxonomy" id="27687"/>
    <lineage>
        <taxon>Eukaryota</taxon>
        <taxon>Metazoa</taxon>
        <taxon>Chordata</taxon>
        <taxon>Craniata</taxon>
        <taxon>Vertebrata</taxon>
        <taxon>Euteleostomi</taxon>
        <taxon>Actinopterygii</taxon>
        <taxon>Polypteriformes</taxon>
        <taxon>Polypteridae</taxon>
        <taxon>Erpetoichthys</taxon>
    </lineage>
</organism>
<dbReference type="SUPFAM" id="SSF55874">
    <property type="entry name" value="ATPase domain of HSP90 chaperone/DNA topoisomerase II/histidine kinase"/>
    <property type="match status" value="3"/>
</dbReference>
<dbReference type="InterPro" id="IPR036869">
    <property type="entry name" value="J_dom_sf"/>
</dbReference>
<dbReference type="Gene3D" id="3.30.565.10">
    <property type="entry name" value="Histidine kinase-like ATPase, C-terminal domain"/>
    <property type="match status" value="1"/>
</dbReference>
<dbReference type="Ensembl" id="ENSECRT00000029818.1">
    <property type="protein sequence ID" value="ENSECRP00000029202.1"/>
    <property type="gene ID" value="ENSECRG00000019800.1"/>
</dbReference>
<dbReference type="Pfam" id="PF05168">
    <property type="entry name" value="HEPN"/>
    <property type="match status" value="1"/>
</dbReference>
<sequence length="4258" mass="489003">MSKVKKRKRFGAKPPPFLDYLKDILRRYPDGGQILKELIQNADDARATDVMFLYDERSYGTEKLWDAEMSKFQGPSLVVYNSASFTDEDWEGIQATGRSFKCKDPDKIGRFGIGFNSIYHITDLPYIFSGTKIGIMDPQEKYFPDGGCMWSLEDNEDIAEVLEHSDQFEPLRQIVAEVNNGKSWDAALSGQFFHGTIFRFPLRNDISDIADNLYDQSRIFDLFNSFSIDAEISLLFLKHVSSITLKHISPEGQVKKILSVSSSQEILSSNMNGDSQIGLKGVESSFALKELSLDKPMCEQQSNLWLVSTVSSKPGFNKNLDVLAEKLKYFARVGLAFPIGQGHAPERRGRLSCFLPLPDNESNTTGLPVHVNACFGLTDNRRYIKWIEEDQKHDEAAQWNEQLVNDVLPEAYCQFVLDAIAEAHKGNKILEPMMTYSLWPDLEKMVFNERWQKIARKTMALLFNFKVLYSAYNNMDWIKPLDAVFQAASEDQAIRQAVENLLYLLQKPLVKVPDHVNQTIQCVLGNQITKTTPAFVCDLLKVCALDKLTREDKMSLLEFVLKEPDHFKLKGLKLLPLSDGSFSDFHVPNCHEKLFVDSEEFPRSLLPGLEKQFISKELKPTVFGSLKNLAAEEIFNLYNLNERLVTEYIKQAVPGDWACGSEHVTWELNNPSHPPSGWLEQVWSFLGKYCCNLSAFEGLPIIPLSRASKDCVYLARLLKNTTLIFQTYNEYSLDEEMVAIIEKLGGTIIKGDNAFLAHKQLSQYVLPPSVSNVLTLISNIGTETVIKKVKTMSANEKDHLRYFLSEAKVFTQVQEIVISQLPVFRHMLSLTGTSEEFVAPKNYDALNFDTVPCVPHDLTLPELVLRCNNEQDRKLLLLLKGRLLSAADIAVRIIEGMKKGLYRTSDQADTVMLWILRNDPLLYKQNKEVREKCKKLQFLKSRDMLVEPSDIFDPEVAIFKDLFGEDYFPPQVFQENEVLQALRLLGLRTSAGDINANEFLKVAEEVQKLHIFDDKKKSDALIKVCNETNILNRLTKNQICDLCALKWVPAKLHAASMSSRYKPHEVKHISLNNLVGLVMPLTSELNSQACEVLGMTSPPPPEKVVENLKQLSASYASQNSFFIKNQAVAIYNHIQENLEKYEYFLKDAPIWNGDGFSHPRDIILNYPSELDLSYCVKMVPHDLSQRYSKLLTKCGVKPMLSANEVVNLLWDLKKNIDACVINAGPKEMKFTIAILDWLKLTNHHINILQDIDKLLVPVHKVGKPGGFRLETVSKVLFPDISADVFDDLCQDDENFVIVHKEVPRATAEFLQVPFLSTRILNPEFIPWGQTEPISLRIKNILKEYDEDGDIFKELIQNAEDAGATVCNFLFDMRQNEDCRESLIDPGMALCHGPALWSHNDKTFLEEDFTNITKVGSASKESQIDKIGLFGLGFNSVYHITDVPSILSKTKLVIFDPNVTHLRKHIPQQSNPGIMLDLLNNKQTLCRFPGQFKPYQNVFGCNIKRSPFTYDGTLIRLPFRTPEEASNSKLSNKCYDEFRVKSFLNAFIDNSENLIIFLKNIDKVIVKFLPQHASKEQLKEETIVEVKRTEVCKFNLGSCTPFLQHLQKSAAKLQELSSKCKNIIDVSTSSLSEIVLRGQNIPESSKYCLVCSCFGIERSLTMSINSNDQCLVALPLGSVGIPLRRSQSPSKWKADPKVPSGQVFCFLPFAIHSGLPVHINGTFSVTANRKNLWNTGLKGEWNKALLEDAVVVAYVTALLLLAKMSQDGSLEDYDYFSFWPNMENVSTQFTVVAQAFYKIVAEGLQRIPLDLLSNGTAWCSMDNARFLDFEIVANKNLGKAAFKLFCEKLKPPHQGINLPEWVKAGFLRNGCRHIIETHTYNWSTFYREIVFENLESMDVPTRNIFILHAIDMRNEDIDNLLMNKPCIPAGKAGDLAFIKKLIHPYGKVATVFNKEEGRFPTGTTKDFLHPERLTRLEILGMAKDNISVPDLIERLKTIESVWLKDKKQACLRIQNIMMLLASLKISNSEQELIQDIPFLPAERPISVENIVPERDCLRKPKDMYGYKFRWCVNMSEPVIYKDVFSSDFKISPEVKSILGLNKNPPLETVLLQLQKVSSFNHRMKSATVKSIVKSCYSYLNQYLQHNPPSVTLANGLKFPFILVEGKFVSADEVAHQMLLNGAPYLYKLPEEYREFPELWKFVRVEKNFSFAAYSSVLQKLAQRYNGQSLKKDDLDLCLRIINTGYAKLLQKEDVDSYTSQNIVLPDQNGILLPVSKLHYNDTPWLAKDHDKMLCHHLIPRDLAISLKVQTTKHRALEHMMVDPLSRWVKGFGSREKLTLRLKNIVEAYPSKKDILKEILQNADDAKATEVHFFWDQRQHPTERIFGDQWAPLQGPAICVFNNKKFTEEDIVGIQNLGKGGKGGCPEKTGKYGLGFNSIYHLTDCPSFISGNSRLCVFDPNVQYLQTATHTEPGGEIAINNEFLRTFPDVYKTYLPSLCNLEEGTLFRIPLRTLAMAEKSEIKKQAVTSEDVEELFQVLKNDSEGLILFLNNVQKITFQIITQRHNQKTQLQFTVQVNMSEESQKKSDDFQEKIQHIADLKKEIDDIQPYLTVYEKEIHCTYKKTKWIVAKQVGVQEKEIRASMQHISNNLEQILIPHGGIATCVNSYVPGKAFCSLPLPVDTGLPVHVNGNFMLDSARRDLWKEDGHSIKTEWNELLMQHILASLFGDLLLYMVNLPRTATQIEQVLQTFPCEFSTIRQEWKKTALHVYKYIHAKKLKVIPVGKIEKNAQKNIHVMWSSIGMENNLQEPHFLIEKQGDYLLETLQSLDMKLVLQHEKLNKIYEGFQEAGVNVVCLSPQSVRELVMSHPLLGNESLPMPLNESVMKSKECFTIILNYCLQGVTKENGICLEGLPLLVTEDGFLRKLHVQNPTFCSTFHDLFPELNYLFAFRNFYLRKFNDVLTDTGYMRKFTIEESAQFIQKKLMPVNCSDSSLWPVLQKDKVNWIKRLWKYFESQLFPETKNAETLDILKQHFSNHAILPICDSRTDAQPKLAPLNCLKCIVYESLNDDICKILTQLGFARLTTEMISFEMVYHVIWPNLLQTSDHSAVLQQLTEAKHLQCDKLAHEDYNRLLHFFINGMRNNSNEQLYKQQLKSLPIFEMVVGSREQINKFQRVYILNSKFQEKLPSLFKIDPRTGLLANSYVNMMLPQHDSTIQTLDDLKFLTTVVLDRMAHLSEEENHEALCFLLEIKNVYPVAYDKCKGKIISVLKTIKFIRDRNGALREASFFYDDSNTLFKVMDLKERFIPQGFWKRFQRLGVRYLLIELGMISSPSQDDILNFANLVAQEARNGTQVEKLKPKINGILQVVCNFNEEQLREDFIEKLSKVKFIYPLEVCKELRDLHAPFIGKDQLIAMEGSMAYEAEKDHQLIWIVIPILPKCIYSKNKKKSGILFLPPLEKVLENLKIITEVSCKSEMQLKVRAQVLEAAYDFFQKSLHGPCERLSEISFIMVEEGTRLVKSNQVVISLKDDKDFRPYLYELPPVLATFKQLFMTTGVSIEATAIHYSMVLREIHMDCRETGTLQPNQMKTVKRAVEHFFQLLCKNSNAIDFKSLKPFYLPATDGNLYESNSLYYNDIAVFPVNDIQSLNDNFKFLVDLRDCHLEYDIYKIQTLLQLMPEDICPRMLSKTTKESLERSTLKVCNFGEKCDFLRQLKDILMSSNFREGIICLLKNQNRGELPSTISTNELKSIFSKIRIVCCETLEIVLLYNSECLKDTNIRKQVYIQKNSAGFCDFFVEHQDKIVGREMVKKITSLAQEINRLIKKVLNEDSIFILLEMLSCNDPDDIDCVLSEHNIHNNKNDANKSLKLPDPGETVPDDLIDFLEMDFLTNIDVEEYVAYLISPIQEERYIYAIVVECLGVQNRSDGRVEMYRIRIGEDEIIEVSKNDIYQFKRNKIDKNESMELVLLPETKEHCAEPSDHFSRPLEDIKKEIRHYFEEISKLPKEEREKAIRRLYLKWHPDKNINNEEVANDICKYIQQLKEGRVPSEPSTWDKNSNFWKWNEQAKSHRKWKSNFYHKYKSHDYDFFSFHQRGRPDPEEGKSNFYHKYKSHDYDFFSFHQRGRPDPEEAIRWFKQAEHDLDAASLILGQAMTEWFFFKLHQAVKKALIAAHYKYQGKYSRDHSIIVLAKNMSKFNRDMAQVVNLVTELKKLGVDDMSTQYPNYHQPPHIPHGQFPAEMEDRALSLGNSVLRHIKEYVLG</sequence>
<feature type="domain" description="HEPN" evidence="1">
    <location>
        <begin position="4132"/>
        <end position="4248"/>
    </location>
</feature>
<dbReference type="NCBIfam" id="NF047352">
    <property type="entry name" value="P_loop_sacsin"/>
    <property type="match status" value="3"/>
</dbReference>
<dbReference type="InterPro" id="IPR007842">
    <property type="entry name" value="HEPN_dom"/>
</dbReference>
<dbReference type="Pfam" id="PF25794">
    <property type="entry name" value="SACS"/>
    <property type="match status" value="3"/>
</dbReference>
<dbReference type="SUPFAM" id="SSF46565">
    <property type="entry name" value="Chaperone J-domain"/>
    <property type="match status" value="1"/>
</dbReference>
<dbReference type="SUPFAM" id="SSF81593">
    <property type="entry name" value="Nucleotidyltransferase substrate binding subunit/domain"/>
    <property type="match status" value="1"/>
</dbReference>
<dbReference type="PANTHER" id="PTHR46919">
    <property type="entry name" value="ZINC FINGER, C3HC4 TYPE (RING FINGER) FAMILY PROTEIN"/>
    <property type="match status" value="1"/>
</dbReference>
<evidence type="ECO:0000313" key="3">
    <source>
        <dbReference type="Proteomes" id="UP000694620"/>
    </source>
</evidence>